<evidence type="ECO:0000313" key="2">
    <source>
        <dbReference type="Proteomes" id="UP001293593"/>
    </source>
</evidence>
<reference evidence="1" key="1">
    <citation type="submission" date="2023-10" db="EMBL/GenBank/DDBJ databases">
        <title>Chromosome-level genome of the transformable northern wattle, Acacia crassicarpa.</title>
        <authorList>
            <person name="Massaro I."/>
            <person name="Sinha N.R."/>
            <person name="Poethig S."/>
            <person name="Leichty A.R."/>
        </authorList>
    </citation>
    <scope>NUCLEOTIDE SEQUENCE</scope>
    <source>
        <strain evidence="1">Acra3RX</strain>
        <tissue evidence="1">Leaf</tissue>
    </source>
</reference>
<dbReference type="AlphaFoldDB" id="A0AAE1JMK7"/>
<organism evidence="1 2">
    <name type="scientific">Acacia crassicarpa</name>
    <name type="common">northern wattle</name>
    <dbReference type="NCBI Taxonomy" id="499986"/>
    <lineage>
        <taxon>Eukaryota</taxon>
        <taxon>Viridiplantae</taxon>
        <taxon>Streptophyta</taxon>
        <taxon>Embryophyta</taxon>
        <taxon>Tracheophyta</taxon>
        <taxon>Spermatophyta</taxon>
        <taxon>Magnoliopsida</taxon>
        <taxon>eudicotyledons</taxon>
        <taxon>Gunneridae</taxon>
        <taxon>Pentapetalae</taxon>
        <taxon>rosids</taxon>
        <taxon>fabids</taxon>
        <taxon>Fabales</taxon>
        <taxon>Fabaceae</taxon>
        <taxon>Caesalpinioideae</taxon>
        <taxon>mimosoid clade</taxon>
        <taxon>Acacieae</taxon>
        <taxon>Acacia</taxon>
    </lineage>
</organism>
<comment type="caution">
    <text evidence="1">The sequence shown here is derived from an EMBL/GenBank/DDBJ whole genome shotgun (WGS) entry which is preliminary data.</text>
</comment>
<accession>A0AAE1JMK7</accession>
<keyword evidence="2" id="KW-1185">Reference proteome</keyword>
<proteinExistence type="predicted"/>
<name>A0AAE1JMK7_9FABA</name>
<dbReference type="PANTHER" id="PTHR34061">
    <property type="entry name" value="PROTEIN, PUTATIVE-RELATED"/>
    <property type="match status" value="1"/>
</dbReference>
<dbReference type="Proteomes" id="UP001293593">
    <property type="component" value="Unassembled WGS sequence"/>
</dbReference>
<evidence type="ECO:0000313" key="1">
    <source>
        <dbReference type="EMBL" id="KAK4271561.1"/>
    </source>
</evidence>
<sequence>MDNNDGSAVACDKLDRVASWFSNNVTSTFFASLERYSCINLSTTDNDEDDNDAHIGSEIDDKPFLAHMFFTPVYDFHSVNLE</sequence>
<dbReference type="EMBL" id="JAWXYG010000005">
    <property type="protein sequence ID" value="KAK4271561.1"/>
    <property type="molecule type" value="Genomic_DNA"/>
</dbReference>
<protein>
    <submittedName>
        <fullName evidence="1">Uncharacterized protein</fullName>
    </submittedName>
</protein>
<gene>
    <name evidence="1" type="ORF">QN277_020238</name>
</gene>
<dbReference type="PANTHER" id="PTHR34061:SF11">
    <property type="entry name" value="PROTEIN, PUTATIVE-RELATED"/>
    <property type="match status" value="1"/>
</dbReference>